<feature type="domain" description="3'-5' exoribonuclease Rv2179c-like" evidence="1">
    <location>
        <begin position="10"/>
        <end position="174"/>
    </location>
</feature>
<evidence type="ECO:0000313" key="2">
    <source>
        <dbReference type="EMBL" id="MVX57601.1"/>
    </source>
</evidence>
<dbReference type="EMBL" id="WSRP01000037">
    <property type="protein sequence ID" value="MVX57601.1"/>
    <property type="molecule type" value="Genomic_DNA"/>
</dbReference>
<dbReference type="InterPro" id="IPR012337">
    <property type="entry name" value="RNaseH-like_sf"/>
</dbReference>
<name>A0A6L6YPP7_9BURK</name>
<comment type="caution">
    <text evidence="2">The sequence shown here is derived from an EMBL/GenBank/DDBJ whole genome shotgun (WGS) entry which is preliminary data.</text>
</comment>
<dbReference type="AlphaFoldDB" id="A0A6L6YPP7"/>
<dbReference type="SUPFAM" id="SSF53098">
    <property type="entry name" value="Ribonuclease H-like"/>
    <property type="match status" value="1"/>
</dbReference>
<dbReference type="InterPro" id="IPR033390">
    <property type="entry name" value="Rv2179c-like"/>
</dbReference>
<proteinExistence type="predicted"/>
<keyword evidence="3" id="KW-1185">Reference proteome</keyword>
<organism evidence="2 3">
    <name type="scientific">Parasutterella muris</name>
    <dbReference type="NCBI Taxonomy" id="2565572"/>
    <lineage>
        <taxon>Bacteria</taxon>
        <taxon>Pseudomonadati</taxon>
        <taxon>Pseudomonadota</taxon>
        <taxon>Betaproteobacteria</taxon>
        <taxon>Burkholderiales</taxon>
        <taxon>Sutterellaceae</taxon>
        <taxon>Parasutterella</taxon>
    </lineage>
</organism>
<dbReference type="OrthoDB" id="9803925at2"/>
<dbReference type="GO" id="GO:0003676">
    <property type="term" value="F:nucleic acid binding"/>
    <property type="evidence" value="ECO:0007669"/>
    <property type="project" value="InterPro"/>
</dbReference>
<protein>
    <recommendedName>
        <fullName evidence="1">3'-5' exoribonuclease Rv2179c-like domain-containing protein</fullName>
    </recommendedName>
</protein>
<evidence type="ECO:0000313" key="3">
    <source>
        <dbReference type="Proteomes" id="UP000472580"/>
    </source>
</evidence>
<accession>A0A6L6YPP7</accession>
<dbReference type="Pfam" id="PF16473">
    <property type="entry name" value="Rv2179c-like"/>
    <property type="match status" value="1"/>
</dbReference>
<dbReference type="InterPro" id="IPR036397">
    <property type="entry name" value="RNaseH_sf"/>
</dbReference>
<reference evidence="2 3" key="1">
    <citation type="submission" date="2019-12" db="EMBL/GenBank/DDBJ databases">
        <title>Microbes associate with the intestines of laboratory mice.</title>
        <authorList>
            <person name="Navarre W."/>
            <person name="Wong E."/>
        </authorList>
    </citation>
    <scope>NUCLEOTIDE SEQUENCE [LARGE SCALE GENOMIC DNA]</scope>
    <source>
        <strain evidence="2 3">NM82_D38</strain>
    </source>
</reference>
<gene>
    <name evidence="2" type="ORF">E5987_10405</name>
</gene>
<dbReference type="Gene3D" id="3.30.420.10">
    <property type="entry name" value="Ribonuclease H-like superfamily/Ribonuclease H"/>
    <property type="match status" value="1"/>
</dbReference>
<dbReference type="Proteomes" id="UP000472580">
    <property type="component" value="Unassembled WGS sequence"/>
</dbReference>
<evidence type="ECO:0000259" key="1">
    <source>
        <dbReference type="Pfam" id="PF16473"/>
    </source>
</evidence>
<sequence>MLSDYKNSVHIVIDIETLGTRPGCPILSIGAVKMYNGILEWQQEFFASLGSNARLGLNEIGVETLRWWEEKHPEQFRRLQANSENRELSDALEDLNQFCNPIVQKTAPHYFWSKHPHFDFPILEAAYEAIGKPPPWKYWQIRDIATLEDKLFTTREPELNNHDALLDAINETNVLIDAVWGDKK</sequence>
<dbReference type="RefSeq" id="WP_160336020.1">
    <property type="nucleotide sequence ID" value="NZ_WSRP01000037.1"/>
</dbReference>